<evidence type="ECO:0000313" key="2">
    <source>
        <dbReference type="EMBL" id="GEB48324.1"/>
    </source>
</evidence>
<dbReference type="AlphaFoldDB" id="A0A4Y3QSD9"/>
<keyword evidence="3" id="KW-1185">Reference proteome</keyword>
<feature type="compositionally biased region" description="Basic residues" evidence="1">
    <location>
        <begin position="1"/>
        <end position="17"/>
    </location>
</feature>
<gene>
    <name evidence="2" type="ORF">SCA03_08750</name>
</gene>
<name>A0A4Y3QSD9_STRCI</name>
<dbReference type="Proteomes" id="UP000319210">
    <property type="component" value="Unassembled WGS sequence"/>
</dbReference>
<organism evidence="2 3">
    <name type="scientific">Streptomyces cacaoi</name>
    <dbReference type="NCBI Taxonomy" id="1898"/>
    <lineage>
        <taxon>Bacteria</taxon>
        <taxon>Bacillati</taxon>
        <taxon>Actinomycetota</taxon>
        <taxon>Actinomycetes</taxon>
        <taxon>Kitasatosporales</taxon>
        <taxon>Streptomycetaceae</taxon>
        <taxon>Streptomyces</taxon>
    </lineage>
</organism>
<dbReference type="EMBL" id="BJMM01000003">
    <property type="protein sequence ID" value="GEB48324.1"/>
    <property type="molecule type" value="Genomic_DNA"/>
</dbReference>
<evidence type="ECO:0000313" key="3">
    <source>
        <dbReference type="Proteomes" id="UP000319210"/>
    </source>
</evidence>
<protein>
    <submittedName>
        <fullName evidence="2">Uncharacterized protein</fullName>
    </submittedName>
</protein>
<accession>A0A4Y3QSD9</accession>
<feature type="region of interest" description="Disordered" evidence="1">
    <location>
        <begin position="1"/>
        <end position="30"/>
    </location>
</feature>
<sequence length="53" mass="5542">MHRPYVARAGRAPHRRPGAGGRAETVGARPVRRVLTGSEKVKLATPTGTGPLA</sequence>
<comment type="caution">
    <text evidence="2">The sequence shown here is derived from an EMBL/GenBank/DDBJ whole genome shotgun (WGS) entry which is preliminary data.</text>
</comment>
<proteinExistence type="predicted"/>
<reference evidence="2 3" key="1">
    <citation type="submission" date="2019-06" db="EMBL/GenBank/DDBJ databases">
        <title>Whole genome shotgun sequence of Streptomyces cacaoi subsp. cacaoi NBRC 12748.</title>
        <authorList>
            <person name="Hosoyama A."/>
            <person name="Uohara A."/>
            <person name="Ohji S."/>
            <person name="Ichikawa N."/>
        </authorList>
    </citation>
    <scope>NUCLEOTIDE SEQUENCE [LARGE SCALE GENOMIC DNA]</scope>
    <source>
        <strain evidence="2 3">NBRC 12748</strain>
    </source>
</reference>
<evidence type="ECO:0000256" key="1">
    <source>
        <dbReference type="SAM" id="MobiDB-lite"/>
    </source>
</evidence>